<keyword evidence="1" id="KW-0812">Transmembrane</keyword>
<dbReference type="Proteomes" id="UP001596379">
    <property type="component" value="Unassembled WGS sequence"/>
</dbReference>
<name>A0ABW2J8X6_9BURK</name>
<dbReference type="EMBL" id="JBHTCC010000003">
    <property type="protein sequence ID" value="MFC7299548.1"/>
    <property type="molecule type" value="Genomic_DNA"/>
</dbReference>
<proteinExistence type="predicted"/>
<reference evidence="4" key="1">
    <citation type="journal article" date="2019" name="Int. J. Syst. Evol. Microbiol.">
        <title>The Global Catalogue of Microorganisms (GCM) 10K type strain sequencing project: providing services to taxonomists for standard genome sequencing and annotation.</title>
        <authorList>
            <consortium name="The Broad Institute Genomics Platform"/>
            <consortium name="The Broad Institute Genome Sequencing Center for Infectious Disease"/>
            <person name="Wu L."/>
            <person name="Ma J."/>
        </authorList>
    </citation>
    <scope>NUCLEOTIDE SEQUENCE [LARGE SCALE GENOMIC DNA]</scope>
    <source>
        <strain evidence="4">CCUG 36956</strain>
    </source>
</reference>
<sequence length="66" mass="7606">MFNFTNINYFERFVRIMIGLVLLCTFLLLPDQYALLALIGLLPVLIGIVGWCPVQAWLEKYRNNGS</sequence>
<feature type="domain" description="Inner membrane protein YgaP-like transmembrane" evidence="2">
    <location>
        <begin position="5"/>
        <end position="60"/>
    </location>
</feature>
<keyword evidence="1" id="KW-1133">Transmembrane helix</keyword>
<keyword evidence="1" id="KW-0472">Membrane</keyword>
<dbReference type="Pfam" id="PF11127">
    <property type="entry name" value="YgaP-like_TM"/>
    <property type="match status" value="1"/>
</dbReference>
<dbReference type="Gene3D" id="6.10.140.1340">
    <property type="match status" value="1"/>
</dbReference>
<organism evidence="3 4">
    <name type="scientific">Herminiimonas aquatilis</name>
    <dbReference type="NCBI Taxonomy" id="345342"/>
    <lineage>
        <taxon>Bacteria</taxon>
        <taxon>Pseudomonadati</taxon>
        <taxon>Pseudomonadota</taxon>
        <taxon>Betaproteobacteria</taxon>
        <taxon>Burkholderiales</taxon>
        <taxon>Oxalobacteraceae</taxon>
        <taxon>Herminiimonas</taxon>
    </lineage>
</organism>
<dbReference type="InterPro" id="IPR021309">
    <property type="entry name" value="YgaP-like_TM"/>
</dbReference>
<evidence type="ECO:0000259" key="2">
    <source>
        <dbReference type="Pfam" id="PF11127"/>
    </source>
</evidence>
<evidence type="ECO:0000313" key="4">
    <source>
        <dbReference type="Proteomes" id="UP001596379"/>
    </source>
</evidence>
<feature type="transmembrane region" description="Helical" evidence="1">
    <location>
        <begin position="12"/>
        <end position="29"/>
    </location>
</feature>
<accession>A0ABW2J8X6</accession>
<evidence type="ECO:0000256" key="1">
    <source>
        <dbReference type="SAM" id="Phobius"/>
    </source>
</evidence>
<feature type="transmembrane region" description="Helical" evidence="1">
    <location>
        <begin position="35"/>
        <end position="58"/>
    </location>
</feature>
<gene>
    <name evidence="3" type="ORF">ACFQO0_13970</name>
</gene>
<protein>
    <submittedName>
        <fullName evidence="3">DUF2892 domain-containing protein</fullName>
    </submittedName>
</protein>
<evidence type="ECO:0000313" key="3">
    <source>
        <dbReference type="EMBL" id="MFC7299548.1"/>
    </source>
</evidence>
<dbReference type="RefSeq" id="WP_382235655.1">
    <property type="nucleotide sequence ID" value="NZ_JBHTCC010000003.1"/>
</dbReference>
<keyword evidence="4" id="KW-1185">Reference proteome</keyword>
<comment type="caution">
    <text evidence="3">The sequence shown here is derived from an EMBL/GenBank/DDBJ whole genome shotgun (WGS) entry which is preliminary data.</text>
</comment>